<feature type="domain" description="Transposase DDE" evidence="1">
    <location>
        <begin position="7"/>
        <end position="157"/>
    </location>
</feature>
<organism evidence="2 3">
    <name type="scientific">Candidatus Enterovibrio escicola</name>
    <dbReference type="NCBI Taxonomy" id="1927127"/>
    <lineage>
        <taxon>Bacteria</taxon>
        <taxon>Pseudomonadati</taxon>
        <taxon>Pseudomonadota</taxon>
        <taxon>Gammaproteobacteria</taxon>
        <taxon>Vibrionales</taxon>
        <taxon>Vibrionaceae</taxon>
        <taxon>Enterovibrio</taxon>
    </lineage>
</organism>
<dbReference type="AlphaFoldDB" id="A0A2A5SZ35"/>
<accession>A0A2A5SZ35</accession>
<dbReference type="Pfam" id="PF13612">
    <property type="entry name" value="DDE_Tnp_1_3"/>
    <property type="match status" value="1"/>
</dbReference>
<dbReference type="Proteomes" id="UP000219020">
    <property type="component" value="Unassembled WGS sequence"/>
</dbReference>
<dbReference type="NCBIfam" id="NF033520">
    <property type="entry name" value="transpos_IS982"/>
    <property type="match status" value="1"/>
</dbReference>
<reference evidence="3" key="1">
    <citation type="submission" date="2017-04" db="EMBL/GenBank/DDBJ databases">
        <title>Genome evolution of the luminous symbionts of deep sea anglerfish.</title>
        <authorList>
            <person name="Hendry T.A."/>
        </authorList>
    </citation>
    <scope>NUCLEOTIDE SEQUENCE [LARGE SCALE GENOMIC DNA]</scope>
</reference>
<sequence length="185" mass="21507">MFITPSPSGIAFVDSSKLQVCHNLLILRYQVFKGTAKRGKGMMGWFYGFKLHLIINNQGSIISVTVTTDNVDDRKPISEMVNEIWGCLYGNKGYISGPLERELADKRVDTDNGCKKNIKPKVMKRWDRRILRKRFIIETVSNQLKNISRIGNFRHRSEENFIIHLIEDSLLIRSNKKTIFKITWF</sequence>
<keyword evidence="3" id="KW-1185">Reference proteome</keyword>
<evidence type="ECO:0000313" key="3">
    <source>
        <dbReference type="Proteomes" id="UP000219020"/>
    </source>
</evidence>
<evidence type="ECO:0000259" key="1">
    <source>
        <dbReference type="Pfam" id="PF13612"/>
    </source>
</evidence>
<dbReference type="EMBL" id="NBYY01000039">
    <property type="protein sequence ID" value="PCS21118.1"/>
    <property type="molecule type" value="Genomic_DNA"/>
</dbReference>
<evidence type="ECO:0000313" key="2">
    <source>
        <dbReference type="EMBL" id="PCS21118.1"/>
    </source>
</evidence>
<name>A0A2A5SZ35_9GAMM</name>
<gene>
    <name evidence="2" type="ORF">BTN49_3265</name>
</gene>
<dbReference type="InterPro" id="IPR025668">
    <property type="entry name" value="Tnp_DDE_dom"/>
</dbReference>
<protein>
    <submittedName>
        <fullName evidence="2">Mobile element protein</fullName>
    </submittedName>
</protein>
<comment type="caution">
    <text evidence="2">The sequence shown here is derived from an EMBL/GenBank/DDBJ whole genome shotgun (WGS) entry which is preliminary data.</text>
</comment>
<proteinExistence type="predicted"/>